<keyword evidence="9" id="KW-0902">Two-component regulatory system</keyword>
<dbReference type="RefSeq" id="WP_053781755.1">
    <property type="nucleotide sequence ID" value="NZ_LITU01000060.1"/>
</dbReference>
<dbReference type="SMART" id="SM00387">
    <property type="entry name" value="HATPase_c"/>
    <property type="match status" value="1"/>
</dbReference>
<feature type="transmembrane region" description="Helical" evidence="10">
    <location>
        <begin position="256"/>
        <end position="283"/>
    </location>
</feature>
<dbReference type="GO" id="GO:0030295">
    <property type="term" value="F:protein kinase activator activity"/>
    <property type="evidence" value="ECO:0007669"/>
    <property type="project" value="TreeGrafter"/>
</dbReference>
<evidence type="ECO:0000256" key="9">
    <source>
        <dbReference type="ARBA" id="ARBA00023012"/>
    </source>
</evidence>
<dbReference type="OrthoDB" id="368131at2"/>
<dbReference type="Pfam" id="PF02518">
    <property type="entry name" value="HATPase_c"/>
    <property type="match status" value="1"/>
</dbReference>
<dbReference type="GO" id="GO:0007234">
    <property type="term" value="P:osmosensory signaling via phosphorelay pathway"/>
    <property type="evidence" value="ECO:0007669"/>
    <property type="project" value="TreeGrafter"/>
</dbReference>
<comment type="caution">
    <text evidence="12">The sequence shown here is derived from an EMBL/GenBank/DDBJ whole genome shotgun (WGS) entry which is preliminary data.</text>
</comment>
<evidence type="ECO:0000256" key="2">
    <source>
        <dbReference type="ARBA" id="ARBA00004370"/>
    </source>
</evidence>
<evidence type="ECO:0000256" key="4">
    <source>
        <dbReference type="ARBA" id="ARBA00022553"/>
    </source>
</evidence>
<accession>A0A0M9BPL3</accession>
<feature type="transmembrane region" description="Helical" evidence="10">
    <location>
        <begin position="12"/>
        <end position="34"/>
    </location>
</feature>
<dbReference type="CDD" id="cd00082">
    <property type="entry name" value="HisKA"/>
    <property type="match status" value="1"/>
</dbReference>
<keyword evidence="6" id="KW-0547">Nucleotide-binding</keyword>
<dbReference type="InterPro" id="IPR004358">
    <property type="entry name" value="Sig_transdc_His_kin-like_C"/>
</dbReference>
<dbReference type="FunFam" id="1.10.287.130:FF:000082">
    <property type="entry name" value="Sensor histidine kinase YvrG"/>
    <property type="match status" value="1"/>
</dbReference>
<gene>
    <name evidence="12" type="ORF">AMS66_16020</name>
</gene>
<dbReference type="InterPro" id="IPR050351">
    <property type="entry name" value="BphY/WalK/GraS-like"/>
</dbReference>
<keyword evidence="10" id="KW-1133">Transmembrane helix</keyword>
<name>A0A0M9BPL3_9BACL</name>
<evidence type="ECO:0000259" key="11">
    <source>
        <dbReference type="PROSITE" id="PS50109"/>
    </source>
</evidence>
<dbReference type="AlphaFoldDB" id="A0A0M9BPL3"/>
<sequence>MSIRRRLMTRFIGMLAGAVAVIIVLGGAVSFWVLDQLNEVILVEDFASVGIDQLISTAEILPNGTVRYDPELLKRVDENGGWLQVLDEKGNVIDAFHTPADVPDHYKPGELIAYWEAKKPFPYQLYLLIREKNGTYFTLLYGERSQAEGLLEQARENSRYANGKLVLQSEQKEAIRSANAYIQVLDEEGQNFASFNKPAMGSQSTYSTQDIILRTRYPNRYGMTTATSYDDQNQSTWMLSVPFASSSSAVVDENPYGFIFGPALVALLLSIITLLVLLALWYANRFGYPMMHMLQWLQRLEQGHYEEPTGARGKPRSQNGKGKWSRKYQVYAEVLRSIQTLSTTLKRDEELRKQTESLREEWIAGITHDLKTPLSSIQGYAHMLEAEKYNWSSEEVREFAGIMLEKSMYMDRLVNDLAMTYRLRSGGYQPPVGETDVNTLLHDLVQRAERNPAYGEDRIKFVPSEVPVYGQVHIPSFERIVDNLSANALLHNPADSTLTVSVHPGEQAGEFSVHFADDGQGMDSETVWKLFERYYRGTDTGTSDVGSGLGMAVTKGLIEAMKGRIEVQSTSGEGTVIRLIWDGKSEHG</sequence>
<dbReference type="GO" id="GO:0000155">
    <property type="term" value="F:phosphorelay sensor kinase activity"/>
    <property type="evidence" value="ECO:0007669"/>
    <property type="project" value="InterPro"/>
</dbReference>
<feature type="domain" description="Histidine kinase" evidence="11">
    <location>
        <begin position="365"/>
        <end position="585"/>
    </location>
</feature>
<dbReference type="Pfam" id="PF00512">
    <property type="entry name" value="HisKA"/>
    <property type="match status" value="1"/>
</dbReference>
<protein>
    <recommendedName>
        <fullName evidence="3">histidine kinase</fullName>
        <ecNumber evidence="3">2.7.13.3</ecNumber>
    </recommendedName>
</protein>
<dbReference type="InterPro" id="IPR036890">
    <property type="entry name" value="HATPase_C_sf"/>
</dbReference>
<dbReference type="EC" id="2.7.13.3" evidence="3"/>
<dbReference type="InterPro" id="IPR005467">
    <property type="entry name" value="His_kinase_dom"/>
</dbReference>
<dbReference type="SUPFAM" id="SSF55874">
    <property type="entry name" value="ATPase domain of HSP90 chaperone/DNA topoisomerase II/histidine kinase"/>
    <property type="match status" value="1"/>
</dbReference>
<keyword evidence="5" id="KW-0808">Transferase</keyword>
<dbReference type="GO" id="GO:0000156">
    <property type="term" value="F:phosphorelay response regulator activity"/>
    <property type="evidence" value="ECO:0007669"/>
    <property type="project" value="TreeGrafter"/>
</dbReference>
<evidence type="ECO:0000256" key="3">
    <source>
        <dbReference type="ARBA" id="ARBA00012438"/>
    </source>
</evidence>
<dbReference type="InterPro" id="IPR036097">
    <property type="entry name" value="HisK_dim/P_sf"/>
</dbReference>
<keyword evidence="7" id="KW-0418">Kinase</keyword>
<evidence type="ECO:0000313" key="12">
    <source>
        <dbReference type="EMBL" id="KOY15542.1"/>
    </source>
</evidence>
<evidence type="ECO:0000256" key="6">
    <source>
        <dbReference type="ARBA" id="ARBA00022741"/>
    </source>
</evidence>
<keyword evidence="10" id="KW-0472">Membrane</keyword>
<dbReference type="SMART" id="SM00388">
    <property type="entry name" value="HisKA"/>
    <property type="match status" value="1"/>
</dbReference>
<dbReference type="InterPro" id="IPR003661">
    <property type="entry name" value="HisK_dim/P_dom"/>
</dbReference>
<dbReference type="SUPFAM" id="SSF47384">
    <property type="entry name" value="Homodimeric domain of signal transducing histidine kinase"/>
    <property type="match status" value="1"/>
</dbReference>
<dbReference type="CDD" id="cd00075">
    <property type="entry name" value="HATPase"/>
    <property type="match status" value="1"/>
</dbReference>
<keyword evidence="4" id="KW-0597">Phosphoprotein</keyword>
<comment type="subcellular location">
    <subcellularLocation>
        <location evidence="2">Membrane</location>
    </subcellularLocation>
</comment>
<proteinExistence type="predicted"/>
<dbReference type="InterPro" id="IPR003594">
    <property type="entry name" value="HATPase_dom"/>
</dbReference>
<evidence type="ECO:0000256" key="8">
    <source>
        <dbReference type="ARBA" id="ARBA00022840"/>
    </source>
</evidence>
<dbReference type="PROSITE" id="PS50109">
    <property type="entry name" value="HIS_KIN"/>
    <property type="match status" value="1"/>
</dbReference>
<evidence type="ECO:0000313" key="13">
    <source>
        <dbReference type="Proteomes" id="UP000037688"/>
    </source>
</evidence>
<keyword evidence="10" id="KW-0812">Transmembrane</keyword>
<evidence type="ECO:0000256" key="5">
    <source>
        <dbReference type="ARBA" id="ARBA00022679"/>
    </source>
</evidence>
<dbReference type="Gene3D" id="3.30.565.10">
    <property type="entry name" value="Histidine kinase-like ATPase, C-terminal domain"/>
    <property type="match status" value="1"/>
</dbReference>
<dbReference type="PANTHER" id="PTHR42878">
    <property type="entry name" value="TWO-COMPONENT HISTIDINE KINASE"/>
    <property type="match status" value="1"/>
</dbReference>
<comment type="catalytic activity">
    <reaction evidence="1">
        <text>ATP + protein L-histidine = ADP + protein N-phospho-L-histidine.</text>
        <dbReference type="EC" id="2.7.13.3"/>
    </reaction>
</comment>
<dbReference type="Proteomes" id="UP000037688">
    <property type="component" value="Unassembled WGS sequence"/>
</dbReference>
<keyword evidence="8" id="KW-0067">ATP-binding</keyword>
<keyword evidence="13" id="KW-1185">Reference proteome</keyword>
<dbReference type="PRINTS" id="PR00344">
    <property type="entry name" value="BCTRLSENSOR"/>
</dbReference>
<organism evidence="12 13">
    <name type="scientific">Paenibacillus xylanivorans</name>
    <dbReference type="NCBI Taxonomy" id="1705561"/>
    <lineage>
        <taxon>Bacteria</taxon>
        <taxon>Bacillati</taxon>
        <taxon>Bacillota</taxon>
        <taxon>Bacilli</taxon>
        <taxon>Bacillales</taxon>
        <taxon>Paenibacillaceae</taxon>
        <taxon>Paenibacillus</taxon>
    </lineage>
</organism>
<dbReference type="EMBL" id="LITU01000060">
    <property type="protein sequence ID" value="KOY15542.1"/>
    <property type="molecule type" value="Genomic_DNA"/>
</dbReference>
<dbReference type="GO" id="GO:0005524">
    <property type="term" value="F:ATP binding"/>
    <property type="evidence" value="ECO:0007669"/>
    <property type="project" value="UniProtKB-KW"/>
</dbReference>
<dbReference type="PATRIC" id="fig|1705561.3.peg.3271"/>
<reference evidence="12 13" key="1">
    <citation type="submission" date="2015-08" db="EMBL/GenBank/DDBJ databases">
        <title>Draft genome sequence of cellulolytic and xylanolytic Paenibacillus sp. A59, isolated from a decaying forest soil from Patagonia, Argentina.</title>
        <authorList>
            <person name="Ghio S."/>
            <person name="Caceres A.M."/>
            <person name="Talia P."/>
            <person name="Grasso D."/>
            <person name="Campos E."/>
        </authorList>
    </citation>
    <scope>NUCLEOTIDE SEQUENCE [LARGE SCALE GENOMIC DNA]</scope>
    <source>
        <strain evidence="12 13">A59</strain>
    </source>
</reference>
<evidence type="ECO:0000256" key="1">
    <source>
        <dbReference type="ARBA" id="ARBA00000085"/>
    </source>
</evidence>
<evidence type="ECO:0000256" key="7">
    <source>
        <dbReference type="ARBA" id="ARBA00022777"/>
    </source>
</evidence>
<dbReference type="Gene3D" id="1.10.287.130">
    <property type="match status" value="1"/>
</dbReference>
<evidence type="ECO:0000256" key="10">
    <source>
        <dbReference type="SAM" id="Phobius"/>
    </source>
</evidence>
<dbReference type="PANTHER" id="PTHR42878:SF7">
    <property type="entry name" value="SENSOR HISTIDINE KINASE GLRK"/>
    <property type="match status" value="1"/>
</dbReference>